<comment type="similarity">
    <text evidence="4">Belongs to the cyclic nucleotide phosphodiesterase class-III family.</text>
</comment>
<dbReference type="EMBL" id="CXWC01000003">
    <property type="protein sequence ID" value="CTQ68482.1"/>
    <property type="molecule type" value="Genomic_DNA"/>
</dbReference>
<dbReference type="InterPro" id="IPR004843">
    <property type="entry name" value="Calcineurin-like_PHP"/>
</dbReference>
<proteinExistence type="inferred from homology"/>
<organism evidence="6 7">
    <name type="scientific">Roseibium album</name>
    <dbReference type="NCBI Taxonomy" id="311410"/>
    <lineage>
        <taxon>Bacteria</taxon>
        <taxon>Pseudomonadati</taxon>
        <taxon>Pseudomonadota</taxon>
        <taxon>Alphaproteobacteria</taxon>
        <taxon>Hyphomicrobiales</taxon>
        <taxon>Stappiaceae</taxon>
        <taxon>Roseibium</taxon>
    </lineage>
</organism>
<dbReference type="PANTHER" id="PTHR42988:SF2">
    <property type="entry name" value="CYCLIC NUCLEOTIDE PHOSPHODIESTERASE CBUA0032-RELATED"/>
    <property type="match status" value="1"/>
</dbReference>
<evidence type="ECO:0000313" key="7">
    <source>
        <dbReference type="Proteomes" id="UP000049983"/>
    </source>
</evidence>
<keyword evidence="7" id="KW-1185">Reference proteome</keyword>
<sequence>MKVEIDPGRNIEVLHITDTHLAPETAPSVPPKSLADAAAMLNGSTTDETFERILESVSDVGFDLVLHTGDLLENADEAAYEKALDQLARLERPLLVSPGNHDDPEMLGAKLQQNGIERRCIDAGNWRIVVLDSNLGDQGGLLGEAELLTLGGLAKEWDGHVLVGLHHPPLSTCADPDCTLADADAFLDVVNSAGNVRAVASGHLHSASEAERTGVKYLLGPSTCLQLVHEHPLPEHNRTPTKGGLRRIQLLPTGEVHSTLHWI</sequence>
<evidence type="ECO:0000256" key="4">
    <source>
        <dbReference type="ARBA" id="ARBA00025742"/>
    </source>
</evidence>
<evidence type="ECO:0000313" key="6">
    <source>
        <dbReference type="EMBL" id="CTQ68482.1"/>
    </source>
</evidence>
<dbReference type="Proteomes" id="UP000049983">
    <property type="component" value="Unassembled WGS sequence"/>
</dbReference>
<dbReference type="GO" id="GO:0004114">
    <property type="term" value="F:3',5'-cyclic-nucleotide phosphodiesterase activity"/>
    <property type="evidence" value="ECO:0007669"/>
    <property type="project" value="UniProtKB-EC"/>
</dbReference>
<dbReference type="Gene3D" id="3.60.21.10">
    <property type="match status" value="1"/>
</dbReference>
<protein>
    <submittedName>
        <fullName evidence="6">3',5'-cyclic adenosine monophosphate phosphodiesterase CpdA</fullName>
        <ecNumber evidence="6">3.1.4.17</ecNumber>
    </submittedName>
</protein>
<keyword evidence="1" id="KW-0479">Metal-binding</keyword>
<dbReference type="AlphaFoldDB" id="A0A0M6ZGF2"/>
<feature type="domain" description="Calcineurin-like phosphoesterase" evidence="5">
    <location>
        <begin position="13"/>
        <end position="206"/>
    </location>
</feature>
<dbReference type="PANTHER" id="PTHR42988">
    <property type="entry name" value="PHOSPHOHYDROLASE"/>
    <property type="match status" value="1"/>
</dbReference>
<dbReference type="GO" id="GO:0046872">
    <property type="term" value="F:metal ion binding"/>
    <property type="evidence" value="ECO:0007669"/>
    <property type="project" value="UniProtKB-KW"/>
</dbReference>
<evidence type="ECO:0000256" key="2">
    <source>
        <dbReference type="ARBA" id="ARBA00022801"/>
    </source>
</evidence>
<gene>
    <name evidence="6" type="primary">cpdA_2</name>
    <name evidence="6" type="ORF">LA5096_01826</name>
</gene>
<name>A0A0M6ZGF2_9HYPH</name>
<evidence type="ECO:0000259" key="5">
    <source>
        <dbReference type="Pfam" id="PF00149"/>
    </source>
</evidence>
<reference evidence="7" key="1">
    <citation type="submission" date="2015-07" db="EMBL/GenBank/DDBJ databases">
        <authorList>
            <person name="Rodrigo-Torres Lidia"/>
            <person name="Arahal R.David."/>
        </authorList>
    </citation>
    <scope>NUCLEOTIDE SEQUENCE [LARGE SCALE GENOMIC DNA]</scope>
    <source>
        <strain evidence="7">CECT 5096</strain>
    </source>
</reference>
<dbReference type="InterPro" id="IPR050884">
    <property type="entry name" value="CNP_phosphodiesterase-III"/>
</dbReference>
<keyword evidence="2 6" id="KW-0378">Hydrolase</keyword>
<dbReference type="EC" id="3.1.4.17" evidence="6"/>
<dbReference type="InterPro" id="IPR029052">
    <property type="entry name" value="Metallo-depent_PP-like"/>
</dbReference>
<dbReference type="STRING" id="311410.LA5095_04847"/>
<accession>A0A0M6ZGF2</accession>
<evidence type="ECO:0000256" key="3">
    <source>
        <dbReference type="ARBA" id="ARBA00023004"/>
    </source>
</evidence>
<evidence type="ECO:0000256" key="1">
    <source>
        <dbReference type="ARBA" id="ARBA00022723"/>
    </source>
</evidence>
<keyword evidence="3" id="KW-0408">Iron</keyword>
<dbReference type="SUPFAM" id="SSF56300">
    <property type="entry name" value="Metallo-dependent phosphatases"/>
    <property type="match status" value="1"/>
</dbReference>
<dbReference type="Pfam" id="PF00149">
    <property type="entry name" value="Metallophos"/>
    <property type="match status" value="1"/>
</dbReference>